<dbReference type="InterPro" id="IPR003953">
    <property type="entry name" value="FAD-dep_OxRdtase_2_FAD-bd"/>
</dbReference>
<dbReference type="InterPro" id="IPR036188">
    <property type="entry name" value="FAD/NAD-bd_sf"/>
</dbReference>
<dbReference type="EMBL" id="CDRZ01000007">
    <property type="protein sequence ID" value="CEO87425.1"/>
    <property type="molecule type" value="Genomic_DNA"/>
</dbReference>
<keyword evidence="3 6" id="KW-0560">Oxidoreductase</keyword>
<keyword evidence="7" id="KW-1185">Reference proteome</keyword>
<evidence type="ECO:0000256" key="2">
    <source>
        <dbReference type="ARBA" id="ARBA00022643"/>
    </source>
</evidence>
<dbReference type="EC" id="1.1.5.3" evidence="6"/>
<feature type="transmembrane region" description="Helical" evidence="4">
    <location>
        <begin position="6"/>
        <end position="24"/>
    </location>
</feature>
<keyword evidence="4" id="KW-0812">Transmembrane</keyword>
<keyword evidence="1" id="KW-0285">Flavoprotein</keyword>
<dbReference type="Gene3D" id="3.50.50.60">
    <property type="entry name" value="FAD/NAD(P)-binding domain"/>
    <property type="match status" value="1"/>
</dbReference>
<gene>
    <name evidence="6" type="ORF">SSCH_1040004</name>
</gene>
<evidence type="ECO:0000259" key="5">
    <source>
        <dbReference type="Pfam" id="PF00890"/>
    </source>
</evidence>
<evidence type="ECO:0000313" key="6">
    <source>
        <dbReference type="EMBL" id="CEO87425.1"/>
    </source>
</evidence>
<dbReference type="Proteomes" id="UP000046155">
    <property type="component" value="Unassembled WGS sequence"/>
</dbReference>
<dbReference type="Pfam" id="PF00890">
    <property type="entry name" value="FAD_binding_2"/>
    <property type="match status" value="1"/>
</dbReference>
<evidence type="ECO:0000256" key="4">
    <source>
        <dbReference type="SAM" id="Phobius"/>
    </source>
</evidence>
<feature type="domain" description="FAD-dependent oxidoreductase 2 FAD-binding" evidence="5">
    <location>
        <begin position="9"/>
        <end position="498"/>
    </location>
</feature>
<evidence type="ECO:0000256" key="1">
    <source>
        <dbReference type="ARBA" id="ARBA00022630"/>
    </source>
</evidence>
<accession>A0A0B7MBI4</accession>
<protein>
    <submittedName>
        <fullName evidence="6">Putative enzyme</fullName>
        <ecNumber evidence="6">1.1.5.3</ecNumber>
    </submittedName>
</protein>
<dbReference type="InterPro" id="IPR009158">
    <property type="entry name" value="G3P_DH_GlpB_su"/>
</dbReference>
<name>A0A0B7MBI4_9FIRM</name>
<dbReference type="SUPFAM" id="SSF51905">
    <property type="entry name" value="FAD/NAD(P)-binding domain"/>
    <property type="match status" value="1"/>
</dbReference>
<dbReference type="GO" id="GO:0004368">
    <property type="term" value="F:glycerol-3-phosphate dehydrogenase (quinone) activity"/>
    <property type="evidence" value="ECO:0007669"/>
    <property type="project" value="UniProtKB-EC"/>
</dbReference>
<proteinExistence type="predicted"/>
<reference evidence="7" key="1">
    <citation type="submission" date="2015-01" db="EMBL/GenBank/DDBJ databases">
        <authorList>
            <person name="Manzoor Shahid"/>
            <person name="Zubair Saima"/>
        </authorList>
    </citation>
    <scope>NUCLEOTIDE SEQUENCE [LARGE SCALE GENOMIC DNA]</scope>
    <source>
        <strain evidence="7">Sp3</strain>
    </source>
</reference>
<keyword evidence="2" id="KW-0288">FMN</keyword>
<dbReference type="GO" id="GO:0009331">
    <property type="term" value="C:glycerol-3-phosphate dehydrogenase (FAD) complex"/>
    <property type="evidence" value="ECO:0007669"/>
    <property type="project" value="InterPro"/>
</dbReference>
<keyword evidence="4" id="KW-1133">Transmembrane helix</keyword>
<sequence>MGIAKMVYDVVIIGAGLAGMTAALKALQQGMKTIVVSAGASAMESMSGCLDLCGSAEKPWPALRSLVSENPGHPYALLKEEEIHEALLFFVEQTKGSCPYHYQDGFNNFCIPTAFGNQRYTCLLPEGQLAAAAAEGRVLVVGLKGYRDFCAELMVEGMQKRGFKGWQAAEVDLDCLQLPGSGAADSSRSLNNLNNNVEIAVRLENSWQLLAEELSGKVRGFGSIAFPALLGLSQHLQVKRGLEESLGVKVFEVPTLPPSLPGMRLARTLTAGVRLLGGDLLQGFPVAAADLKGRICSSVIVNTPGRPRRVKGKSFILATGGVLGGGIQVEREKVSEAVFHLPVINPASEAYTQETSDTQPCGTQAKHNLADSDAYIQEDPNDAQRHWQITETEVELGNVEVTKDVTENRSSVILQAVPSGDENRGQSLNVNEPAIVDFSQLPTSDLRHQTSIFKAGVRANKLMQPLAVDGGVLLENVFCAGRILAGYDPFIEGSGAGVAIATGYRAAVEAGRVAEDE</sequence>
<evidence type="ECO:0000313" key="7">
    <source>
        <dbReference type="Proteomes" id="UP000046155"/>
    </source>
</evidence>
<keyword evidence="4" id="KW-0472">Membrane</keyword>
<organism evidence="6 7">
    <name type="scientific">Syntrophaceticus schinkii</name>
    <dbReference type="NCBI Taxonomy" id="499207"/>
    <lineage>
        <taxon>Bacteria</taxon>
        <taxon>Bacillati</taxon>
        <taxon>Bacillota</taxon>
        <taxon>Clostridia</taxon>
        <taxon>Thermoanaerobacterales</taxon>
        <taxon>Thermoanaerobacterales Family III. Incertae Sedis</taxon>
        <taxon>Syntrophaceticus</taxon>
    </lineage>
</organism>
<dbReference type="AlphaFoldDB" id="A0A0B7MBI4"/>
<dbReference type="NCBIfam" id="TIGR03378">
    <property type="entry name" value="glycerol3P_GlpB"/>
    <property type="match status" value="1"/>
</dbReference>
<evidence type="ECO:0000256" key="3">
    <source>
        <dbReference type="ARBA" id="ARBA00023002"/>
    </source>
</evidence>